<sequence length="442" mass="50527">MPKIDGARIDELRPRPKPSANLPETTNTHSEDATDAMEVDKVPTGRTLRKIKEKVSKHLKRGANEKEMESFLKRVLRIPLEKPFEEAYFTHILIDDLGLIAACHSGTEYETEYSASIETHTATSIDSANQKSIDNHLKESIDSSPDDLIDDFAEGSMYRWENDYYNPTFAITTTEAYVEDYVEEQAIEMRLKLSLYQSNPRAAHRLTLPTTSIDNGVDLAREGNYSIGSWADDHYHKSFAVETAISQPHADELHEGFTTEELLNMQERDEVDQHRAKACGKGTRFSRPFTRVNRPSIDINIPSTIESHPKPPSTMTMQEQWMDMHCKYPERTLQTSFRWLMEQRISSCNNAKPKNIRREFQQHTPTHLLGKSEDEFQMKLDGVYYPLNDSISWLTTHLEEMRQDIANMQTQCAAEEIAPPSIDRNVSTSIDTDPSPSIPTES</sequence>
<name>A0A8S9KYG0_BRACR</name>
<feature type="region of interest" description="Disordered" evidence="1">
    <location>
        <begin position="1"/>
        <end position="39"/>
    </location>
</feature>
<feature type="compositionally biased region" description="Polar residues" evidence="1">
    <location>
        <begin position="424"/>
        <end position="442"/>
    </location>
</feature>
<reference evidence="2" key="1">
    <citation type="submission" date="2019-12" db="EMBL/GenBank/DDBJ databases">
        <title>Genome sequencing and annotation of Brassica cretica.</title>
        <authorList>
            <person name="Studholme D.J."/>
            <person name="Sarris P.F."/>
        </authorList>
    </citation>
    <scope>NUCLEOTIDE SEQUENCE</scope>
    <source>
        <strain evidence="2">PFS-001/15</strain>
        <tissue evidence="2">Leaf</tissue>
    </source>
</reference>
<gene>
    <name evidence="2" type="ORF">F2Q68_00009796</name>
</gene>
<dbReference type="AlphaFoldDB" id="A0A8S9KYG0"/>
<dbReference type="Proteomes" id="UP000712281">
    <property type="component" value="Unassembled WGS sequence"/>
</dbReference>
<accession>A0A8S9KYG0</accession>
<organism evidence="2 3">
    <name type="scientific">Brassica cretica</name>
    <name type="common">Mustard</name>
    <dbReference type="NCBI Taxonomy" id="69181"/>
    <lineage>
        <taxon>Eukaryota</taxon>
        <taxon>Viridiplantae</taxon>
        <taxon>Streptophyta</taxon>
        <taxon>Embryophyta</taxon>
        <taxon>Tracheophyta</taxon>
        <taxon>Spermatophyta</taxon>
        <taxon>Magnoliopsida</taxon>
        <taxon>eudicotyledons</taxon>
        <taxon>Gunneridae</taxon>
        <taxon>Pentapetalae</taxon>
        <taxon>rosids</taxon>
        <taxon>malvids</taxon>
        <taxon>Brassicales</taxon>
        <taxon>Brassicaceae</taxon>
        <taxon>Brassiceae</taxon>
        <taxon>Brassica</taxon>
    </lineage>
</organism>
<dbReference type="EMBL" id="QGKW02000717">
    <property type="protein sequence ID" value="KAF2598701.1"/>
    <property type="molecule type" value="Genomic_DNA"/>
</dbReference>
<feature type="compositionally biased region" description="Basic and acidic residues" evidence="1">
    <location>
        <begin position="1"/>
        <end position="14"/>
    </location>
</feature>
<evidence type="ECO:0000313" key="3">
    <source>
        <dbReference type="Proteomes" id="UP000712281"/>
    </source>
</evidence>
<evidence type="ECO:0000256" key="1">
    <source>
        <dbReference type="SAM" id="MobiDB-lite"/>
    </source>
</evidence>
<evidence type="ECO:0000313" key="2">
    <source>
        <dbReference type="EMBL" id="KAF2598701.1"/>
    </source>
</evidence>
<feature type="region of interest" description="Disordered" evidence="1">
    <location>
        <begin position="418"/>
        <end position="442"/>
    </location>
</feature>
<proteinExistence type="predicted"/>
<protein>
    <submittedName>
        <fullName evidence="2">Uncharacterized protein</fullName>
    </submittedName>
</protein>
<comment type="caution">
    <text evidence="2">The sequence shown here is derived from an EMBL/GenBank/DDBJ whole genome shotgun (WGS) entry which is preliminary data.</text>
</comment>